<protein>
    <submittedName>
        <fullName evidence="7">TetR/AcrR family transcriptional regulator helix-turn-helix transcriptional regulator</fullName>
    </submittedName>
</protein>
<dbReference type="InterPro" id="IPR011075">
    <property type="entry name" value="TetR_C"/>
</dbReference>
<dbReference type="InterPro" id="IPR001647">
    <property type="entry name" value="HTH_TetR"/>
</dbReference>
<evidence type="ECO:0000256" key="3">
    <source>
        <dbReference type="ARBA" id="ARBA00023163"/>
    </source>
</evidence>
<feature type="DNA-binding region" description="H-T-H motif" evidence="4">
    <location>
        <begin position="75"/>
        <end position="94"/>
    </location>
</feature>
<dbReference type="FunFam" id="1.10.10.60:FF:000141">
    <property type="entry name" value="TetR family transcriptional regulator"/>
    <property type="match status" value="1"/>
</dbReference>
<keyword evidence="3" id="KW-0804">Transcription</keyword>
<evidence type="ECO:0000313" key="8">
    <source>
        <dbReference type="Proteomes" id="UP000680805"/>
    </source>
</evidence>
<feature type="compositionally biased region" description="Low complexity" evidence="5">
    <location>
        <begin position="11"/>
        <end position="46"/>
    </location>
</feature>
<reference evidence="7" key="1">
    <citation type="submission" date="2021-06" db="EMBL/GenBank/DDBJ databases">
        <title>Bradyrhizobium sp. S2-11-2 Genome sequencing.</title>
        <authorList>
            <person name="Jin L."/>
        </authorList>
    </citation>
    <scope>NUCLEOTIDE SEQUENCE</scope>
    <source>
        <strain evidence="7">S2-11-2</strain>
    </source>
</reference>
<dbReference type="EMBL" id="CP076135">
    <property type="protein sequence ID" value="QWG16781.1"/>
    <property type="molecule type" value="Genomic_DNA"/>
</dbReference>
<keyword evidence="1" id="KW-0805">Transcription regulation</keyword>
<evidence type="ECO:0000256" key="2">
    <source>
        <dbReference type="ARBA" id="ARBA00023125"/>
    </source>
</evidence>
<evidence type="ECO:0000256" key="4">
    <source>
        <dbReference type="PROSITE-ProRule" id="PRU00335"/>
    </source>
</evidence>
<name>A0A975NLK6_9BRAD</name>
<feature type="domain" description="HTH tetR-type" evidence="6">
    <location>
        <begin position="52"/>
        <end position="112"/>
    </location>
</feature>
<accession>A0A975NLK6</accession>
<dbReference type="PRINTS" id="PR00455">
    <property type="entry name" value="HTHTETR"/>
</dbReference>
<dbReference type="GO" id="GO:0000976">
    <property type="term" value="F:transcription cis-regulatory region binding"/>
    <property type="evidence" value="ECO:0007669"/>
    <property type="project" value="TreeGrafter"/>
</dbReference>
<organism evidence="7 8">
    <name type="scientific">Bradyrhizobium sediminis</name>
    <dbReference type="NCBI Taxonomy" id="2840469"/>
    <lineage>
        <taxon>Bacteria</taxon>
        <taxon>Pseudomonadati</taxon>
        <taxon>Pseudomonadota</taxon>
        <taxon>Alphaproteobacteria</taxon>
        <taxon>Hyphomicrobiales</taxon>
        <taxon>Nitrobacteraceae</taxon>
        <taxon>Bradyrhizobium</taxon>
    </lineage>
</organism>
<sequence length="244" mass="26665">MSNPKTRPGKAAPSKPAGRGRAARAVTAEAPEPAVSKTAPPKAPANRAERAAERRAAIVEAALDEFIARGFTATRLDDVARRAGVAKGTIYLHFKDKESMFEELIRTALVPMINRLHGPPPIGGSVRDVIEGFAQNFIREVATTRRGDIVRLIVAEGPRFPAVADFYYREVVSRGLAGMRALIELGIARGEIRQKGLARFPQIMVAPALIAVIWQSLFARHAPLDATEMFRVHLDLIFGERRTA</sequence>
<dbReference type="SUPFAM" id="SSF48498">
    <property type="entry name" value="Tetracyclin repressor-like, C-terminal domain"/>
    <property type="match status" value="1"/>
</dbReference>
<gene>
    <name evidence="7" type="ORF">KMZ68_17525</name>
</gene>
<dbReference type="AlphaFoldDB" id="A0A975NLK6"/>
<dbReference type="KEGG" id="bsei:KMZ68_17525"/>
<dbReference type="Pfam" id="PF00440">
    <property type="entry name" value="TetR_N"/>
    <property type="match status" value="1"/>
</dbReference>
<dbReference type="PANTHER" id="PTHR30055:SF223">
    <property type="entry name" value="HTH-TYPE TRANSCRIPTIONAL REGULATOR UIDR"/>
    <property type="match status" value="1"/>
</dbReference>
<dbReference type="SUPFAM" id="SSF46689">
    <property type="entry name" value="Homeodomain-like"/>
    <property type="match status" value="1"/>
</dbReference>
<dbReference type="RefSeq" id="WP_215612456.1">
    <property type="nucleotide sequence ID" value="NZ_CP076135.1"/>
</dbReference>
<dbReference type="InterPro" id="IPR009057">
    <property type="entry name" value="Homeodomain-like_sf"/>
</dbReference>
<dbReference type="Pfam" id="PF16859">
    <property type="entry name" value="TetR_C_11"/>
    <property type="match status" value="1"/>
</dbReference>
<dbReference type="Gene3D" id="1.10.357.10">
    <property type="entry name" value="Tetracycline Repressor, domain 2"/>
    <property type="match status" value="1"/>
</dbReference>
<keyword evidence="2 4" id="KW-0238">DNA-binding</keyword>
<evidence type="ECO:0000256" key="5">
    <source>
        <dbReference type="SAM" id="MobiDB-lite"/>
    </source>
</evidence>
<dbReference type="InterPro" id="IPR050109">
    <property type="entry name" value="HTH-type_TetR-like_transc_reg"/>
</dbReference>
<dbReference type="GO" id="GO:0003700">
    <property type="term" value="F:DNA-binding transcription factor activity"/>
    <property type="evidence" value="ECO:0007669"/>
    <property type="project" value="TreeGrafter"/>
</dbReference>
<dbReference type="PROSITE" id="PS50977">
    <property type="entry name" value="HTH_TETR_2"/>
    <property type="match status" value="1"/>
</dbReference>
<dbReference type="Gene3D" id="1.10.10.60">
    <property type="entry name" value="Homeodomain-like"/>
    <property type="match status" value="1"/>
</dbReference>
<dbReference type="InterPro" id="IPR036271">
    <property type="entry name" value="Tet_transcr_reg_TetR-rel_C_sf"/>
</dbReference>
<feature type="region of interest" description="Disordered" evidence="5">
    <location>
        <begin position="1"/>
        <end position="50"/>
    </location>
</feature>
<dbReference type="Proteomes" id="UP000680805">
    <property type="component" value="Chromosome"/>
</dbReference>
<dbReference type="PANTHER" id="PTHR30055">
    <property type="entry name" value="HTH-TYPE TRANSCRIPTIONAL REGULATOR RUTR"/>
    <property type="match status" value="1"/>
</dbReference>
<evidence type="ECO:0000259" key="6">
    <source>
        <dbReference type="PROSITE" id="PS50977"/>
    </source>
</evidence>
<evidence type="ECO:0000313" key="7">
    <source>
        <dbReference type="EMBL" id="QWG16781.1"/>
    </source>
</evidence>
<evidence type="ECO:0000256" key="1">
    <source>
        <dbReference type="ARBA" id="ARBA00023015"/>
    </source>
</evidence>
<proteinExistence type="predicted"/>